<evidence type="ECO:0000313" key="4">
    <source>
        <dbReference type="Proteomes" id="UP000198641"/>
    </source>
</evidence>
<gene>
    <name evidence="2" type="ORF">BCL93_10780</name>
    <name evidence="3" type="ORF">SAMN05216571_103247</name>
</gene>
<sequence>MDASINGTVGMAMALQQFNSSQQAQAEMFRENLDTQASHINQLMEAVTPPGQAVAPQGELAQSGTMGTQVNTYA</sequence>
<dbReference type="EMBL" id="QLSX01000007">
    <property type="protein sequence ID" value="RAR60276.1"/>
    <property type="molecule type" value="Genomic_DNA"/>
</dbReference>
<accession>A0A1G7QGC4</accession>
<proteinExistence type="predicted"/>
<dbReference type="Pfam" id="PF14070">
    <property type="entry name" value="YjfB_motility"/>
    <property type="match status" value="1"/>
</dbReference>
<evidence type="ECO:0000313" key="3">
    <source>
        <dbReference type="EMBL" id="SDF97607.1"/>
    </source>
</evidence>
<dbReference type="AlphaFoldDB" id="A0A1G7QGC4"/>
<name>A0A1G7QGC4_9GAMM</name>
<dbReference type="RefSeq" id="WP_092524071.1">
    <property type="nucleotide sequence ID" value="NZ_FNCI01000003.1"/>
</dbReference>
<protein>
    <submittedName>
        <fullName evidence="2 3">Putative motility protein</fullName>
    </submittedName>
</protein>
<dbReference type="Proteomes" id="UP000198641">
    <property type="component" value="Unassembled WGS sequence"/>
</dbReference>
<evidence type="ECO:0000256" key="1">
    <source>
        <dbReference type="SAM" id="MobiDB-lite"/>
    </source>
</evidence>
<feature type="region of interest" description="Disordered" evidence="1">
    <location>
        <begin position="54"/>
        <end position="74"/>
    </location>
</feature>
<dbReference type="EMBL" id="FNCI01000003">
    <property type="protein sequence ID" value="SDF97607.1"/>
    <property type="molecule type" value="Genomic_DNA"/>
</dbReference>
<keyword evidence="4" id="KW-1185">Reference proteome</keyword>
<dbReference type="STRING" id="284577.SAMN05216571_103247"/>
<evidence type="ECO:0000313" key="2">
    <source>
        <dbReference type="EMBL" id="RAR60276.1"/>
    </source>
</evidence>
<dbReference type="OrthoDB" id="6169687at2"/>
<dbReference type="Proteomes" id="UP000249700">
    <property type="component" value="Unassembled WGS sequence"/>
</dbReference>
<evidence type="ECO:0000313" key="5">
    <source>
        <dbReference type="Proteomes" id="UP000249700"/>
    </source>
</evidence>
<feature type="compositionally biased region" description="Polar residues" evidence="1">
    <location>
        <begin position="60"/>
        <end position="74"/>
    </location>
</feature>
<reference evidence="2 5" key="2">
    <citation type="submission" date="2018-06" db="EMBL/GenBank/DDBJ databases">
        <title>Comparative analysis of microorganisms from saline springs in Andes Mountain Range, Colombia.</title>
        <authorList>
            <person name="Rubin E."/>
        </authorList>
    </citation>
    <scope>NUCLEOTIDE SEQUENCE [LARGE SCALE GENOMIC DNA]</scope>
    <source>
        <strain evidence="2 5">USBA-857</strain>
    </source>
</reference>
<organism evidence="3 4">
    <name type="scientific">Onishia taeanensis</name>
    <dbReference type="NCBI Taxonomy" id="284577"/>
    <lineage>
        <taxon>Bacteria</taxon>
        <taxon>Pseudomonadati</taxon>
        <taxon>Pseudomonadota</taxon>
        <taxon>Gammaproteobacteria</taxon>
        <taxon>Oceanospirillales</taxon>
        <taxon>Halomonadaceae</taxon>
        <taxon>Onishia</taxon>
    </lineage>
</organism>
<reference evidence="3 4" key="1">
    <citation type="submission" date="2016-10" db="EMBL/GenBank/DDBJ databases">
        <authorList>
            <person name="de Groot N.N."/>
        </authorList>
    </citation>
    <scope>NUCLEOTIDE SEQUENCE [LARGE SCALE GENOMIC DNA]</scope>
    <source>
        <strain evidence="3 4">BH539</strain>
    </source>
</reference>
<dbReference type="InterPro" id="IPR025906">
    <property type="entry name" value="YjfB_motility"/>
</dbReference>